<evidence type="ECO:0000313" key="2">
    <source>
        <dbReference type="EMBL" id="KAI3866774.1"/>
    </source>
</evidence>
<reference evidence="2" key="1">
    <citation type="submission" date="2022-04" db="EMBL/GenBank/DDBJ databases">
        <title>A functionally conserved STORR gene fusion in Papaver species that diverged 16.8 million years ago.</title>
        <authorList>
            <person name="Catania T."/>
        </authorList>
    </citation>
    <scope>NUCLEOTIDE SEQUENCE</scope>
    <source>
        <strain evidence="2">S-188037</strain>
    </source>
</reference>
<proteinExistence type="predicted"/>
<feature type="compositionally biased region" description="Low complexity" evidence="1">
    <location>
        <begin position="1"/>
        <end position="18"/>
    </location>
</feature>
<sequence length="60" mass="6936">MKPQNANPPQQPNAQKQNFYTRQPYHPHKSAPFQPRKQNVKGKLNNITKVKGEPENTVIE</sequence>
<accession>A0AAD4X9V1</accession>
<dbReference type="AlphaFoldDB" id="A0AAD4X9V1"/>
<evidence type="ECO:0000313" key="3">
    <source>
        <dbReference type="Proteomes" id="UP001202328"/>
    </source>
</evidence>
<comment type="caution">
    <text evidence="2">The sequence shown here is derived from an EMBL/GenBank/DDBJ whole genome shotgun (WGS) entry which is preliminary data.</text>
</comment>
<feature type="region of interest" description="Disordered" evidence="1">
    <location>
        <begin position="1"/>
        <end position="60"/>
    </location>
</feature>
<keyword evidence="3" id="KW-1185">Reference proteome</keyword>
<name>A0AAD4X9V1_9MAGN</name>
<evidence type="ECO:0000256" key="1">
    <source>
        <dbReference type="SAM" id="MobiDB-lite"/>
    </source>
</evidence>
<protein>
    <submittedName>
        <fullName evidence="2">Uncharacterized protein</fullName>
    </submittedName>
</protein>
<feature type="non-terminal residue" evidence="2">
    <location>
        <position position="60"/>
    </location>
</feature>
<dbReference type="Proteomes" id="UP001202328">
    <property type="component" value="Unassembled WGS sequence"/>
</dbReference>
<gene>
    <name evidence="2" type="ORF">MKW98_029877</name>
</gene>
<dbReference type="EMBL" id="JAJJMB010013607">
    <property type="protein sequence ID" value="KAI3866774.1"/>
    <property type="molecule type" value="Genomic_DNA"/>
</dbReference>
<organism evidence="2 3">
    <name type="scientific">Papaver atlanticum</name>
    <dbReference type="NCBI Taxonomy" id="357466"/>
    <lineage>
        <taxon>Eukaryota</taxon>
        <taxon>Viridiplantae</taxon>
        <taxon>Streptophyta</taxon>
        <taxon>Embryophyta</taxon>
        <taxon>Tracheophyta</taxon>
        <taxon>Spermatophyta</taxon>
        <taxon>Magnoliopsida</taxon>
        <taxon>Ranunculales</taxon>
        <taxon>Papaveraceae</taxon>
        <taxon>Papaveroideae</taxon>
        <taxon>Papaver</taxon>
    </lineage>
</organism>